<evidence type="ECO:0000313" key="2">
    <source>
        <dbReference type="Proteomes" id="UP000008068"/>
    </source>
</evidence>
<dbReference type="eggNOG" id="ENOG502TKFZ">
    <property type="taxonomic scope" value="Eukaryota"/>
</dbReference>
<name>G0NCR0_CAEBE</name>
<dbReference type="EMBL" id="GL379863">
    <property type="protein sequence ID" value="EGT57620.1"/>
    <property type="molecule type" value="Genomic_DNA"/>
</dbReference>
<dbReference type="InParanoid" id="G0NCR0"/>
<dbReference type="AlphaFoldDB" id="G0NCR0"/>
<gene>
    <name evidence="1" type="ORF">CAEBREN_17887</name>
</gene>
<evidence type="ECO:0008006" key="3">
    <source>
        <dbReference type="Google" id="ProtNLM"/>
    </source>
</evidence>
<keyword evidence="2" id="KW-1185">Reference proteome</keyword>
<accession>G0NCR0</accession>
<organism evidence="2">
    <name type="scientific">Caenorhabditis brenneri</name>
    <name type="common">Nematode worm</name>
    <dbReference type="NCBI Taxonomy" id="135651"/>
    <lineage>
        <taxon>Eukaryota</taxon>
        <taxon>Metazoa</taxon>
        <taxon>Ecdysozoa</taxon>
        <taxon>Nematoda</taxon>
        <taxon>Chromadorea</taxon>
        <taxon>Rhabditida</taxon>
        <taxon>Rhabditina</taxon>
        <taxon>Rhabditomorpha</taxon>
        <taxon>Rhabditoidea</taxon>
        <taxon>Rhabditidae</taxon>
        <taxon>Peloderinae</taxon>
        <taxon>Caenorhabditis</taxon>
    </lineage>
</organism>
<dbReference type="OrthoDB" id="5910818at2759"/>
<reference evidence="2" key="1">
    <citation type="submission" date="2011-07" db="EMBL/GenBank/DDBJ databases">
        <authorList>
            <consortium name="Caenorhabditis brenneri Sequencing and Analysis Consortium"/>
            <person name="Wilson R.K."/>
        </authorList>
    </citation>
    <scope>NUCLEOTIDE SEQUENCE [LARGE SCALE GENOMIC DNA]</scope>
    <source>
        <strain evidence="2">PB2801</strain>
    </source>
</reference>
<dbReference type="PANTHER" id="PTHR21503:SF8">
    <property type="entry name" value="F-BOX ASSOCIATED DOMAIN-CONTAINING PROTEIN-RELATED"/>
    <property type="match status" value="1"/>
</dbReference>
<evidence type="ECO:0000313" key="1">
    <source>
        <dbReference type="EMBL" id="EGT57620.1"/>
    </source>
</evidence>
<dbReference type="PANTHER" id="PTHR21503">
    <property type="entry name" value="F-BOX-CONTAINING HYPOTHETICAL PROTEIN C.ELEGANS"/>
    <property type="match status" value="1"/>
</dbReference>
<dbReference type="Proteomes" id="UP000008068">
    <property type="component" value="Unassembled WGS sequence"/>
</dbReference>
<sequence length="382" mass="44223">MTISLLRLPFLVQRQIFEETGLLEALSIAILSKKSQATVRACLRHHKYHLRYVEDKNIRLERKFLNGNGHILVLLLNDQTPPPASFQQWRFGSHEVAIKSKSKESNGVIATFTNVVTDNISNFATGILQYLSSLRPKLSLTLEISNAEKIRRIVQSVESVKEIKDINFVRPYWNRNKGPQDELVKLVLDECQRAKNLNVAIPTSDSFVYPITTMPFNFDSIFMTTARWVSREHFIKMFLSCKKVQLQWKNFTDDDLTAIFKAWTEGSRLEYLELEGTFDFYRGKKLGSVFRQFPGAAPVRNAIVPEWSIPISEVVRFGEGKCYRMQQRDGQTPALVYINNKSVILTTDFKIGKEVDEMAARIEEEERLRRHFLDEHLEVEED</sequence>
<protein>
    <recommendedName>
        <fullName evidence="3">F-box domain-containing protein</fullName>
    </recommendedName>
</protein>
<proteinExistence type="predicted"/>
<dbReference type="HOGENOM" id="CLU_061036_0_0_1"/>